<evidence type="ECO:0000313" key="4">
    <source>
        <dbReference type="Proteomes" id="UP000320913"/>
    </source>
</evidence>
<sequence length="248" mass="28335">MPANAATLQRAMGKADPKAAEVARSLDDALGGMSRWESVPYVRFDFVVVKEGKELARFRHWWDRRHGRDRVEGPDEKGNVVATVVNLADRTGKSFTSGFADRDSASIASHVQNGYERWVNDSYWLMMPFKVRDPGTNLKYGGSKKGPDGVEWDVLELTFDPGVGLTPKDHYWLYVNRKTHLMDRWDYLLQDMKPPAQTATWEGWTKFGPVHLSTLHRFEGKPTMLRFENVVVPPSMDESIFVDARPKY</sequence>
<dbReference type="Proteomes" id="UP000320913">
    <property type="component" value="Unassembled WGS sequence"/>
</dbReference>
<name>A0A538SUU8_UNCEI</name>
<gene>
    <name evidence="1" type="ORF">E6K71_05260</name>
    <name evidence="2" type="ORF">E6K75_09745</name>
</gene>
<evidence type="ECO:0008006" key="5">
    <source>
        <dbReference type="Google" id="ProtNLM"/>
    </source>
</evidence>
<comment type="caution">
    <text evidence="2">The sequence shown here is derived from an EMBL/GenBank/DDBJ whole genome shotgun (WGS) entry which is preliminary data.</text>
</comment>
<protein>
    <recommendedName>
        <fullName evidence="5">Outer membrane lipoprotein-sorting protein</fullName>
    </recommendedName>
</protein>
<dbReference type="Proteomes" id="UP000316292">
    <property type="component" value="Unassembled WGS sequence"/>
</dbReference>
<evidence type="ECO:0000313" key="1">
    <source>
        <dbReference type="EMBL" id="TMQ49228.1"/>
    </source>
</evidence>
<dbReference type="AlphaFoldDB" id="A0A538SUU8"/>
<dbReference type="EMBL" id="VBOV01000274">
    <property type="protein sequence ID" value="TMQ55163.1"/>
    <property type="molecule type" value="Genomic_DNA"/>
</dbReference>
<evidence type="ECO:0000313" key="2">
    <source>
        <dbReference type="EMBL" id="TMQ55163.1"/>
    </source>
</evidence>
<reference evidence="3 4" key="1">
    <citation type="journal article" date="2019" name="Nat. Microbiol.">
        <title>Mediterranean grassland soil C-N compound turnover is dependent on rainfall and depth, and is mediated by genomically divergent microorganisms.</title>
        <authorList>
            <person name="Diamond S."/>
            <person name="Andeer P.F."/>
            <person name="Li Z."/>
            <person name="Crits-Christoph A."/>
            <person name="Burstein D."/>
            <person name="Anantharaman K."/>
            <person name="Lane K.R."/>
            <person name="Thomas B.C."/>
            <person name="Pan C."/>
            <person name="Northen T.R."/>
            <person name="Banfield J.F."/>
        </authorList>
    </citation>
    <scope>NUCLEOTIDE SEQUENCE [LARGE SCALE GENOMIC DNA]</scope>
    <source>
        <strain evidence="1">WS_1</strain>
        <strain evidence="2">WS_5</strain>
    </source>
</reference>
<accession>A0A538SUU8</accession>
<evidence type="ECO:0000313" key="3">
    <source>
        <dbReference type="Proteomes" id="UP000316292"/>
    </source>
</evidence>
<organism evidence="2 4">
    <name type="scientific">Eiseniibacteriota bacterium</name>
    <dbReference type="NCBI Taxonomy" id="2212470"/>
    <lineage>
        <taxon>Bacteria</taxon>
        <taxon>Candidatus Eiseniibacteriota</taxon>
    </lineage>
</organism>
<proteinExistence type="predicted"/>
<dbReference type="EMBL" id="VBOR01000059">
    <property type="protein sequence ID" value="TMQ49228.1"/>
    <property type="molecule type" value="Genomic_DNA"/>
</dbReference>